<evidence type="ECO:0000256" key="2">
    <source>
        <dbReference type="ARBA" id="ARBA00022448"/>
    </source>
</evidence>
<sequence>MAQINVTCAHCARLNRVPAERMNQSPVCGACKQPLLSAAPVVAKSADWPKYLKQDLPVVVDFWASWCGPCQAMAPVFSQAAQLWEGKAFFVKAETDQVQDVAARYGIRSIPTLLILHRGVEVARVAGAMPAPQFSQWLQQNLPKVSAAV</sequence>
<dbReference type="PROSITE" id="PS00194">
    <property type="entry name" value="THIOREDOXIN_1"/>
    <property type="match status" value="1"/>
</dbReference>
<keyword evidence="6" id="KW-0676">Redox-active center</keyword>
<dbReference type="GO" id="GO:0005829">
    <property type="term" value="C:cytosol"/>
    <property type="evidence" value="ECO:0007669"/>
    <property type="project" value="TreeGrafter"/>
</dbReference>
<dbReference type="PANTHER" id="PTHR45663">
    <property type="entry name" value="GEO12009P1"/>
    <property type="match status" value="1"/>
</dbReference>
<evidence type="ECO:0000256" key="4">
    <source>
        <dbReference type="ARBA" id="ARBA00022982"/>
    </source>
</evidence>
<keyword evidence="2" id="KW-0813">Transport</keyword>
<dbReference type="NCBIfam" id="TIGR01068">
    <property type="entry name" value="thioredoxin"/>
    <property type="match status" value="1"/>
</dbReference>
<dbReference type="NCBIfam" id="NF008229">
    <property type="entry name" value="PRK10996.1"/>
    <property type="match status" value="1"/>
</dbReference>
<proteinExistence type="inferred from homology"/>
<dbReference type="Pfam" id="PF21352">
    <property type="entry name" value="Zn_ribbon_Thio2"/>
    <property type="match status" value="1"/>
</dbReference>
<gene>
    <name evidence="9" type="primary">trxC</name>
    <name evidence="9" type="ORF">NFC81_04960</name>
</gene>
<evidence type="ECO:0000256" key="7">
    <source>
        <dbReference type="NCBIfam" id="TIGR01068"/>
    </source>
</evidence>
<evidence type="ECO:0000259" key="8">
    <source>
        <dbReference type="PROSITE" id="PS51352"/>
    </source>
</evidence>
<dbReference type="GO" id="GO:0015035">
    <property type="term" value="F:protein-disulfide reductase activity"/>
    <property type="evidence" value="ECO:0007669"/>
    <property type="project" value="UniProtKB-UniRule"/>
</dbReference>
<dbReference type="Pfam" id="PF00085">
    <property type="entry name" value="Thioredoxin"/>
    <property type="match status" value="1"/>
</dbReference>
<dbReference type="AlphaFoldDB" id="A0AB38YIM7"/>
<dbReference type="Gene3D" id="3.40.30.10">
    <property type="entry name" value="Glutaredoxin"/>
    <property type="match status" value="1"/>
</dbReference>
<keyword evidence="3" id="KW-0479">Metal-binding</keyword>
<dbReference type="SUPFAM" id="SSF52833">
    <property type="entry name" value="Thioredoxin-like"/>
    <property type="match status" value="1"/>
</dbReference>
<dbReference type="GO" id="GO:0046872">
    <property type="term" value="F:metal ion binding"/>
    <property type="evidence" value="ECO:0007669"/>
    <property type="project" value="UniProtKB-KW"/>
</dbReference>
<dbReference type="CDD" id="cd02947">
    <property type="entry name" value="TRX_family"/>
    <property type="match status" value="1"/>
</dbReference>
<dbReference type="Gene3D" id="2.30.30.380">
    <property type="entry name" value="Zn-finger domain of Sec23/24"/>
    <property type="match status" value="1"/>
</dbReference>
<dbReference type="InterPro" id="IPR049299">
    <property type="entry name" value="Thio2_N"/>
</dbReference>
<organism evidence="9">
    <name type="scientific">Salinispirillum sp. LH 10-3-1</name>
    <dbReference type="NCBI Taxonomy" id="2952525"/>
    <lineage>
        <taxon>Bacteria</taxon>
        <taxon>Pseudomonadati</taxon>
        <taxon>Pseudomonadota</taxon>
        <taxon>Gammaproteobacteria</taxon>
        <taxon>Oceanospirillales</taxon>
        <taxon>Saccharospirillaceae</taxon>
        <taxon>Salinispirillum</taxon>
    </lineage>
</organism>
<dbReference type="InterPro" id="IPR036249">
    <property type="entry name" value="Thioredoxin-like_sf"/>
</dbReference>
<keyword evidence="5" id="KW-1015">Disulfide bond</keyword>
<dbReference type="RefSeq" id="WP_304996427.1">
    <property type="nucleotide sequence ID" value="NZ_CP101717.1"/>
</dbReference>
<dbReference type="InterPro" id="IPR017937">
    <property type="entry name" value="Thioredoxin_CS"/>
</dbReference>
<evidence type="ECO:0000313" key="9">
    <source>
        <dbReference type="EMBL" id="WLD59138.1"/>
    </source>
</evidence>
<evidence type="ECO:0000256" key="1">
    <source>
        <dbReference type="ARBA" id="ARBA00008987"/>
    </source>
</evidence>
<evidence type="ECO:0000256" key="6">
    <source>
        <dbReference type="ARBA" id="ARBA00023284"/>
    </source>
</evidence>
<evidence type="ECO:0000256" key="5">
    <source>
        <dbReference type="ARBA" id="ARBA00023157"/>
    </source>
</evidence>
<name>A0AB38YIM7_9GAMM</name>
<accession>A0AB38YIM7</accession>
<dbReference type="PANTHER" id="PTHR45663:SF40">
    <property type="entry name" value="THIOREDOXIN 2"/>
    <property type="match status" value="1"/>
</dbReference>
<evidence type="ECO:0000256" key="3">
    <source>
        <dbReference type="ARBA" id="ARBA00022723"/>
    </source>
</evidence>
<dbReference type="PRINTS" id="PR00421">
    <property type="entry name" value="THIOREDOXIN"/>
</dbReference>
<dbReference type="PROSITE" id="PS51352">
    <property type="entry name" value="THIOREDOXIN_2"/>
    <property type="match status" value="1"/>
</dbReference>
<reference evidence="9" key="1">
    <citation type="submission" date="2022-07" db="EMBL/GenBank/DDBJ databases">
        <title>Complete genome sequence of Salinispirillum sp. LH10-3-1 capable of multiple carbohydrate inversion isolated from a soda lake.</title>
        <authorList>
            <person name="Liu J."/>
            <person name="Zhai Y."/>
            <person name="Zhang H."/>
            <person name="Yang H."/>
            <person name="Qu J."/>
            <person name="Li J."/>
        </authorList>
    </citation>
    <scope>NUCLEOTIDE SEQUENCE</scope>
    <source>
        <strain evidence="9">LH 10-3-1</strain>
    </source>
</reference>
<keyword evidence="4" id="KW-0249">Electron transport</keyword>
<dbReference type="InterPro" id="IPR005746">
    <property type="entry name" value="Thioredoxin"/>
</dbReference>
<dbReference type="InterPro" id="IPR013766">
    <property type="entry name" value="Thioredoxin_domain"/>
</dbReference>
<dbReference type="EMBL" id="CP101717">
    <property type="protein sequence ID" value="WLD59138.1"/>
    <property type="molecule type" value="Genomic_DNA"/>
</dbReference>
<protein>
    <recommendedName>
        <fullName evidence="7">Thioredoxin</fullName>
    </recommendedName>
</protein>
<feature type="domain" description="Thioredoxin" evidence="8">
    <location>
        <begin position="32"/>
        <end position="143"/>
    </location>
</feature>
<comment type="similarity">
    <text evidence="1">Belongs to the thioredoxin family.</text>
</comment>